<evidence type="ECO:0000313" key="4">
    <source>
        <dbReference type="EMBL" id="ERM95829.1"/>
    </source>
</evidence>
<evidence type="ECO:0000313" key="5">
    <source>
        <dbReference type="Proteomes" id="UP000017836"/>
    </source>
</evidence>
<dbReference type="GO" id="GO:0006355">
    <property type="term" value="P:regulation of DNA-templated transcription"/>
    <property type="evidence" value="ECO:0007669"/>
    <property type="project" value="InterPro"/>
</dbReference>
<keyword evidence="5" id="KW-1185">Reference proteome</keyword>
<dbReference type="EMBL" id="KI397373">
    <property type="protein sequence ID" value="ERM95829.1"/>
    <property type="molecule type" value="Genomic_DNA"/>
</dbReference>
<dbReference type="Pfam" id="PF04504">
    <property type="entry name" value="GeBP-like_DBD"/>
    <property type="match status" value="1"/>
</dbReference>
<dbReference type="AlphaFoldDB" id="W1NKR9"/>
<dbReference type="eggNOG" id="ENOG502RZGG">
    <property type="taxonomic scope" value="Eukaryota"/>
</dbReference>
<dbReference type="Gramene" id="ERM95829">
    <property type="protein sequence ID" value="ERM95829"/>
    <property type="gene ID" value="AMTR_s00060p00077350"/>
</dbReference>
<dbReference type="Proteomes" id="UP000017836">
    <property type="component" value="Unassembled WGS sequence"/>
</dbReference>
<dbReference type="HOGENOM" id="CLU_076462_1_0_1"/>
<evidence type="ECO:0000259" key="3">
    <source>
        <dbReference type="Pfam" id="PF04504"/>
    </source>
</evidence>
<organism evidence="4 5">
    <name type="scientific">Amborella trichopoda</name>
    <dbReference type="NCBI Taxonomy" id="13333"/>
    <lineage>
        <taxon>Eukaryota</taxon>
        <taxon>Viridiplantae</taxon>
        <taxon>Streptophyta</taxon>
        <taxon>Embryophyta</taxon>
        <taxon>Tracheophyta</taxon>
        <taxon>Spermatophyta</taxon>
        <taxon>Magnoliopsida</taxon>
        <taxon>Amborellales</taxon>
        <taxon>Amborellaceae</taxon>
        <taxon>Amborella</taxon>
    </lineage>
</organism>
<dbReference type="PANTHER" id="PTHR31662:SF8">
    <property type="entry name" value="EXPRESSED PROTEIN"/>
    <property type="match status" value="1"/>
</dbReference>
<reference evidence="5" key="1">
    <citation type="journal article" date="2013" name="Science">
        <title>The Amborella genome and the evolution of flowering plants.</title>
        <authorList>
            <consortium name="Amborella Genome Project"/>
        </authorList>
    </citation>
    <scope>NUCLEOTIDE SEQUENCE [LARGE SCALE GENOMIC DNA]</scope>
</reference>
<dbReference type="PANTHER" id="PTHR31662">
    <property type="entry name" value="BNAANNG10740D PROTEIN-RELATED"/>
    <property type="match status" value="1"/>
</dbReference>
<protein>
    <recommendedName>
        <fullName evidence="3">Glabrous enhancer-binding protein-like DBD domain-containing protein</fullName>
    </recommendedName>
</protein>
<gene>
    <name evidence="4" type="ORF">AMTR_s00060p00077350</name>
</gene>
<feature type="domain" description="Glabrous enhancer-binding protein-like DBD" evidence="3">
    <location>
        <begin position="34"/>
        <end position="128"/>
    </location>
</feature>
<evidence type="ECO:0000256" key="2">
    <source>
        <dbReference type="SAM" id="MobiDB-lite"/>
    </source>
</evidence>
<dbReference type="OrthoDB" id="1885109at2759"/>
<sequence length="225" mass="25818">MATPSDSQKLPVKRKLEPLDPPQQQPSPSATKSFQRLWCPQDEIRFLQLLLRCTSQGMHFPRDMPLFYHRVSHSLTQSYTKPQLSEKLRRLKKKFRRTSSRIARDNAAVAAMTPHERRLFGMSKRLWSGDQPTVMGPAAGVWRAVAEAFEEGVEEARASIQSRYCGVVYPRASFGPLGWMEFTDAAAELQRRWGEQRVAEMEVFSQRLKLVLERVGSELNEAELI</sequence>
<feature type="region of interest" description="Disordered" evidence="2">
    <location>
        <begin position="1"/>
        <end position="33"/>
    </location>
</feature>
<evidence type="ECO:0000256" key="1">
    <source>
        <dbReference type="ARBA" id="ARBA00010820"/>
    </source>
</evidence>
<comment type="similarity">
    <text evidence="1">Belongs to the GeBP family.</text>
</comment>
<dbReference type="InterPro" id="IPR007592">
    <property type="entry name" value="GEBP"/>
</dbReference>
<dbReference type="KEGG" id="atr:18423753"/>
<name>W1NKR9_AMBTC</name>
<dbReference type="GO" id="GO:0005634">
    <property type="term" value="C:nucleus"/>
    <property type="evidence" value="ECO:0000318"/>
    <property type="project" value="GO_Central"/>
</dbReference>
<proteinExistence type="inferred from homology"/>
<accession>W1NKR9</accession>
<dbReference type="InterPro" id="IPR053932">
    <property type="entry name" value="GeBP-like_DBD"/>
</dbReference>